<protein>
    <recommendedName>
        <fullName evidence="3">Lipoprotein</fullName>
    </recommendedName>
</protein>
<dbReference type="PROSITE" id="PS51257">
    <property type="entry name" value="PROKAR_LIPOPROTEIN"/>
    <property type="match status" value="1"/>
</dbReference>
<gene>
    <name evidence="2" type="ORF">ENJ85_00905</name>
</gene>
<dbReference type="AlphaFoldDB" id="A0A7C5WR51"/>
<evidence type="ECO:0008006" key="3">
    <source>
        <dbReference type="Google" id="ProtNLM"/>
    </source>
</evidence>
<keyword evidence="1" id="KW-0732">Signal</keyword>
<sequence>MKRFALPVLVGLAAALALSSCDKAPLNVPLRDFSISVDATANTLGKVVYPWDAAQFAETKVGVKTITLSGKMTAHYTSLTGDALEMTFYARTQQPDDQSGCTAVQGIAWVCETTQEKKISRSYTFTNGETQAIELGVQNPDVLASGLNQGYLWIGAEVTSGVATNVRFDFTDMVAHVSLF</sequence>
<feature type="chain" id="PRO_5028048558" description="Lipoprotein" evidence="1">
    <location>
        <begin position="25"/>
        <end position="180"/>
    </location>
</feature>
<evidence type="ECO:0000256" key="1">
    <source>
        <dbReference type="SAM" id="SignalP"/>
    </source>
</evidence>
<comment type="caution">
    <text evidence="2">The sequence shown here is derived from an EMBL/GenBank/DDBJ whole genome shotgun (WGS) entry which is preliminary data.</text>
</comment>
<evidence type="ECO:0000313" key="2">
    <source>
        <dbReference type="EMBL" id="HHO57712.1"/>
    </source>
</evidence>
<accession>A0A7C5WR51</accession>
<dbReference type="Proteomes" id="UP000886105">
    <property type="component" value="Unassembled WGS sequence"/>
</dbReference>
<proteinExistence type="predicted"/>
<dbReference type="EMBL" id="DRNZ01000057">
    <property type="protein sequence ID" value="HHO57712.1"/>
    <property type="molecule type" value="Genomic_DNA"/>
</dbReference>
<organism evidence="2">
    <name type="scientific">Oceanithermus profundus</name>
    <dbReference type="NCBI Taxonomy" id="187137"/>
    <lineage>
        <taxon>Bacteria</taxon>
        <taxon>Thermotogati</taxon>
        <taxon>Deinococcota</taxon>
        <taxon>Deinococci</taxon>
        <taxon>Thermales</taxon>
        <taxon>Thermaceae</taxon>
        <taxon>Oceanithermus</taxon>
    </lineage>
</organism>
<reference evidence="2" key="1">
    <citation type="journal article" date="2020" name="mSystems">
        <title>Genome- and Community-Level Interaction Insights into Carbon Utilization and Element Cycling Functions of Hydrothermarchaeota in Hydrothermal Sediment.</title>
        <authorList>
            <person name="Zhou Z."/>
            <person name="Liu Y."/>
            <person name="Xu W."/>
            <person name="Pan J."/>
            <person name="Luo Z.H."/>
            <person name="Li M."/>
        </authorList>
    </citation>
    <scope>NUCLEOTIDE SEQUENCE [LARGE SCALE GENOMIC DNA]</scope>
    <source>
        <strain evidence="2">HyVt-523</strain>
    </source>
</reference>
<feature type="signal peptide" evidence="1">
    <location>
        <begin position="1"/>
        <end position="24"/>
    </location>
</feature>
<name>A0A7C5WR51_9DEIN</name>